<comment type="caution">
    <text evidence="2">The sequence shown here is derived from an EMBL/GenBank/DDBJ whole genome shotgun (WGS) entry which is preliminary data.</text>
</comment>
<gene>
    <name evidence="2" type="primary">Cnig_chr_IV.g12798</name>
    <name evidence="2" type="ORF">B9Z55_012798</name>
</gene>
<sequence>MASVIKNLAEMTETSSTEPIYDTNWCNMPAEIKSKCISKMMLKERLSLRCTAKAERSLVDCQKIGFYRGRIRKYADRLVFSFYHDKSQMIRKRFRDTTKGYEFLNYICKVGVFENLMIAFDESAAQKEFEKYTGEITAKHVNLEYSTYEMVLPILLKMKDGVESIMMYDDGGIDYIFDEILAISNVQNARYWHVQGYHAEDSLYKIWIDEDSKIGSTFQVFANENGSFNRLLMRFADRLVSKDERRVRIRTDNPDRHILLERGLDETVGIDYYDQYFRLMMISAEMKKSEYDDNCKEWIHKIRPGIYGEYSDLEYNLNKNDDFLK</sequence>
<keyword evidence="3" id="KW-1185">Reference proteome</keyword>
<dbReference type="AlphaFoldDB" id="A0A2G5TZV7"/>
<dbReference type="Pfam" id="PF00646">
    <property type="entry name" value="F-box"/>
    <property type="match status" value="1"/>
</dbReference>
<name>A0A2G5TZV7_9PELO</name>
<accession>A0A2G5TZV7</accession>
<dbReference type="InterPro" id="IPR001810">
    <property type="entry name" value="F-box_dom"/>
</dbReference>
<dbReference type="PANTHER" id="PTHR31006">
    <property type="entry name" value="F-BOX DOMAIN-CONTAINING PROTEIN-RELATED-RELATED"/>
    <property type="match status" value="1"/>
</dbReference>
<evidence type="ECO:0000313" key="2">
    <source>
        <dbReference type="EMBL" id="PIC32486.1"/>
    </source>
</evidence>
<dbReference type="PANTHER" id="PTHR31006:SF3">
    <property type="entry name" value="F-BOX DOMAIN-CONTAINING PROTEIN-RELATED"/>
    <property type="match status" value="1"/>
</dbReference>
<evidence type="ECO:0000313" key="3">
    <source>
        <dbReference type="Proteomes" id="UP000230233"/>
    </source>
</evidence>
<dbReference type="Proteomes" id="UP000230233">
    <property type="component" value="Chromosome IV"/>
</dbReference>
<protein>
    <recommendedName>
        <fullName evidence="1">F-box domain-containing protein</fullName>
    </recommendedName>
</protein>
<reference evidence="3" key="1">
    <citation type="submission" date="2017-10" db="EMBL/GenBank/DDBJ databases">
        <title>Rapid genome shrinkage in a self-fertile nematode reveals novel sperm competition proteins.</title>
        <authorList>
            <person name="Yin D."/>
            <person name="Schwarz E.M."/>
            <person name="Thomas C.G."/>
            <person name="Felde R.L."/>
            <person name="Korf I.F."/>
            <person name="Cutter A.D."/>
            <person name="Schartner C.M."/>
            <person name="Ralston E.J."/>
            <person name="Meyer B.J."/>
            <person name="Haag E.S."/>
        </authorList>
    </citation>
    <scope>NUCLEOTIDE SEQUENCE [LARGE SCALE GENOMIC DNA]</scope>
    <source>
        <strain evidence="3">JU1422</strain>
    </source>
</reference>
<feature type="domain" description="F-box" evidence="1">
    <location>
        <begin position="25"/>
        <end position="64"/>
    </location>
</feature>
<organism evidence="2 3">
    <name type="scientific">Caenorhabditis nigoni</name>
    <dbReference type="NCBI Taxonomy" id="1611254"/>
    <lineage>
        <taxon>Eukaryota</taxon>
        <taxon>Metazoa</taxon>
        <taxon>Ecdysozoa</taxon>
        <taxon>Nematoda</taxon>
        <taxon>Chromadorea</taxon>
        <taxon>Rhabditida</taxon>
        <taxon>Rhabditina</taxon>
        <taxon>Rhabditomorpha</taxon>
        <taxon>Rhabditoidea</taxon>
        <taxon>Rhabditidae</taxon>
        <taxon>Peloderinae</taxon>
        <taxon>Caenorhabditis</taxon>
    </lineage>
</organism>
<dbReference type="EMBL" id="PDUG01000004">
    <property type="protein sequence ID" value="PIC32486.1"/>
    <property type="molecule type" value="Genomic_DNA"/>
</dbReference>
<evidence type="ECO:0000259" key="1">
    <source>
        <dbReference type="Pfam" id="PF00646"/>
    </source>
</evidence>
<dbReference type="InterPro" id="IPR042317">
    <property type="entry name" value="She-1-like"/>
</dbReference>
<proteinExistence type="predicted"/>